<feature type="region of interest" description="Disordered" evidence="1">
    <location>
        <begin position="43"/>
        <end position="62"/>
    </location>
</feature>
<organism evidence="2 3">
    <name type="scientific">Salix koriyanagi</name>
    <dbReference type="NCBI Taxonomy" id="2511006"/>
    <lineage>
        <taxon>Eukaryota</taxon>
        <taxon>Viridiplantae</taxon>
        <taxon>Streptophyta</taxon>
        <taxon>Embryophyta</taxon>
        <taxon>Tracheophyta</taxon>
        <taxon>Spermatophyta</taxon>
        <taxon>Magnoliopsida</taxon>
        <taxon>eudicotyledons</taxon>
        <taxon>Gunneridae</taxon>
        <taxon>Pentapetalae</taxon>
        <taxon>rosids</taxon>
        <taxon>fabids</taxon>
        <taxon>Malpighiales</taxon>
        <taxon>Salicaceae</taxon>
        <taxon>Saliceae</taxon>
        <taxon>Salix</taxon>
    </lineage>
</organism>
<feature type="region of interest" description="Disordered" evidence="1">
    <location>
        <begin position="1"/>
        <end position="24"/>
    </location>
</feature>
<reference evidence="2" key="2">
    <citation type="journal article" date="2023" name="Int. J. Mol. Sci.">
        <title>De Novo Assembly and Annotation of 11 Diverse Shrub Willow (Salix) Genomes Reveals Novel Gene Organization in Sex-Linked Regions.</title>
        <authorList>
            <person name="Hyden B."/>
            <person name="Feng K."/>
            <person name="Yates T.B."/>
            <person name="Jawdy S."/>
            <person name="Cereghino C."/>
            <person name="Smart L.B."/>
            <person name="Muchero W."/>
        </authorList>
    </citation>
    <scope>NUCLEOTIDE SEQUENCE</scope>
    <source>
        <tissue evidence="2">Shoot tip</tissue>
    </source>
</reference>
<gene>
    <name evidence="2" type="ORF">OIU74_015761</name>
</gene>
<evidence type="ECO:0000256" key="1">
    <source>
        <dbReference type="SAM" id="MobiDB-lite"/>
    </source>
</evidence>
<sequence>MLYDFHKGSQMGKNSTANQNSNLLNNFDSSVPSLPRFLTLTHSFQEGQQRRNPESRSNNTESSRSCVSNILINIINIRTHSSNHGGQTSCFTQIRNNFSPFHTGIIILINQEWFNNNKNLMNIGPNQLIQFIQNPVNYLNQKMPLLILQGRLHKQR</sequence>
<keyword evidence="3" id="KW-1185">Reference proteome</keyword>
<proteinExistence type="predicted"/>
<evidence type="ECO:0000313" key="2">
    <source>
        <dbReference type="EMBL" id="KAJ6691131.1"/>
    </source>
</evidence>
<accession>A0A9Q0PN66</accession>
<evidence type="ECO:0000313" key="3">
    <source>
        <dbReference type="Proteomes" id="UP001151752"/>
    </source>
</evidence>
<reference evidence="2" key="1">
    <citation type="submission" date="2022-11" db="EMBL/GenBank/DDBJ databases">
        <authorList>
            <person name="Hyden B.L."/>
            <person name="Feng K."/>
            <person name="Yates T."/>
            <person name="Jawdy S."/>
            <person name="Smart L.B."/>
            <person name="Muchero W."/>
        </authorList>
    </citation>
    <scope>NUCLEOTIDE SEQUENCE</scope>
    <source>
        <tissue evidence="2">Shoot tip</tissue>
    </source>
</reference>
<protein>
    <submittedName>
        <fullName evidence="2">Uncharacterized protein</fullName>
    </submittedName>
</protein>
<dbReference type="Proteomes" id="UP001151752">
    <property type="component" value="Chromosome 17"/>
</dbReference>
<dbReference type="AlphaFoldDB" id="A0A9Q0PN66"/>
<comment type="caution">
    <text evidence="2">The sequence shown here is derived from an EMBL/GenBank/DDBJ whole genome shotgun (WGS) entry which is preliminary data.</text>
</comment>
<feature type="compositionally biased region" description="Polar residues" evidence="1">
    <location>
        <begin position="11"/>
        <end position="24"/>
    </location>
</feature>
<dbReference type="EMBL" id="JAPFFM010000018">
    <property type="protein sequence ID" value="KAJ6691131.1"/>
    <property type="molecule type" value="Genomic_DNA"/>
</dbReference>
<name>A0A9Q0PN66_9ROSI</name>